<dbReference type="GO" id="GO:0015074">
    <property type="term" value="P:DNA integration"/>
    <property type="evidence" value="ECO:0007669"/>
    <property type="project" value="InterPro"/>
</dbReference>
<dbReference type="Gene3D" id="3.30.420.10">
    <property type="entry name" value="Ribonuclease H-like superfamily/Ribonuclease H"/>
    <property type="match status" value="1"/>
</dbReference>
<evidence type="ECO:0000256" key="2">
    <source>
        <dbReference type="SAM" id="MobiDB-lite"/>
    </source>
</evidence>
<dbReference type="InterPro" id="IPR012337">
    <property type="entry name" value="RNaseH-like_sf"/>
</dbReference>
<dbReference type="InterPro" id="IPR001584">
    <property type="entry name" value="Integrase_cat-core"/>
</dbReference>
<feature type="compositionally biased region" description="Basic and acidic residues" evidence="2">
    <location>
        <begin position="493"/>
        <end position="525"/>
    </location>
</feature>
<protein>
    <submittedName>
        <fullName evidence="5">Putative ribonuclease H-like domain-containing protein</fullName>
    </submittedName>
</protein>
<evidence type="ECO:0000259" key="3">
    <source>
        <dbReference type="PROSITE" id="PS50158"/>
    </source>
</evidence>
<dbReference type="EMBL" id="BKCJ010001141">
    <property type="protein sequence ID" value="GEU39173.1"/>
    <property type="molecule type" value="Genomic_DNA"/>
</dbReference>
<comment type="caution">
    <text evidence="5">The sequence shown here is derived from an EMBL/GenBank/DDBJ whole genome shotgun (WGS) entry which is preliminary data.</text>
</comment>
<sequence>MKENKKTDLSPNTSNQSLWLQSKQICKKLRYGRSSRRDNTHVNKAFASRLRMKASRSEEVRDLDGSHVSPETKRNRNPFLFSLQDSFSALIRFSIFRLVGTTTRELGRELEHTGQLDLSLIDLFPKDRRKDVVEESTLNHLMCMSYTDVAQVTNATRNYKILHERDDDDTERPDKRNSGNGRDQRNGGHQSNRSTNSGSQQSRGPSEGYSYPVCTTCGRRHQGECRRVAGTCFKCGQAGHLQKDYRKSTTTSTSGQADKKPSASGRVFAITEGQAANTSVHGDSPPPKRTVDGVEQIYPPTIAEAKLARKNELKAIGTLLMDLPNEHQLKMYCLVVTDDYSRFSWVFFLATKDETSGILKAFITRIENLIGHKVKIIRCDNGTEFKNKEMNQFCEKQGKFDGKAYEGFFVGYSMNSKAFRVFNSRTRIVEETLHITFLENKPNVAGSGPNCLFDIDTLTKSMNYKPVVAGNQSNGSAGKIDSKDSLGDGFKPSGEEEKKDAEDPRNEDSEVLSTKEPRVNQEKDANVNSTNNINTVSPTANAASTKDNAIDENIVYECADDTNMPNLEEIIYSDEDVGIEAD</sequence>
<dbReference type="PANTHER" id="PTHR42648">
    <property type="entry name" value="TRANSPOSASE, PUTATIVE-RELATED"/>
    <property type="match status" value="1"/>
</dbReference>
<reference evidence="5" key="1">
    <citation type="journal article" date="2019" name="Sci. Rep.">
        <title>Draft genome of Tanacetum cinerariifolium, the natural source of mosquito coil.</title>
        <authorList>
            <person name="Yamashiro T."/>
            <person name="Shiraishi A."/>
            <person name="Satake H."/>
            <person name="Nakayama K."/>
        </authorList>
    </citation>
    <scope>NUCLEOTIDE SEQUENCE</scope>
</reference>
<dbReference type="PROSITE" id="PS50158">
    <property type="entry name" value="ZF_CCHC"/>
    <property type="match status" value="1"/>
</dbReference>
<dbReference type="SUPFAM" id="SSF53098">
    <property type="entry name" value="Ribonuclease H-like"/>
    <property type="match status" value="1"/>
</dbReference>
<name>A0A6L2JQC3_TANCI</name>
<evidence type="ECO:0000259" key="4">
    <source>
        <dbReference type="PROSITE" id="PS50994"/>
    </source>
</evidence>
<proteinExistence type="predicted"/>
<accession>A0A6L2JQC3</accession>
<dbReference type="Pfam" id="PF25597">
    <property type="entry name" value="SH3_retrovirus"/>
    <property type="match status" value="1"/>
</dbReference>
<dbReference type="InterPro" id="IPR001878">
    <property type="entry name" value="Znf_CCHC"/>
</dbReference>
<keyword evidence="1" id="KW-0862">Zinc</keyword>
<dbReference type="PROSITE" id="PS50994">
    <property type="entry name" value="INTEGRASE"/>
    <property type="match status" value="1"/>
</dbReference>
<feature type="region of interest" description="Disordered" evidence="2">
    <location>
        <begin position="161"/>
        <end position="208"/>
    </location>
</feature>
<evidence type="ECO:0000313" key="5">
    <source>
        <dbReference type="EMBL" id="GEU39173.1"/>
    </source>
</evidence>
<feature type="domain" description="CCHC-type" evidence="3">
    <location>
        <begin position="232"/>
        <end position="244"/>
    </location>
</feature>
<organism evidence="5">
    <name type="scientific">Tanacetum cinerariifolium</name>
    <name type="common">Dalmatian daisy</name>
    <name type="synonym">Chrysanthemum cinerariifolium</name>
    <dbReference type="NCBI Taxonomy" id="118510"/>
    <lineage>
        <taxon>Eukaryota</taxon>
        <taxon>Viridiplantae</taxon>
        <taxon>Streptophyta</taxon>
        <taxon>Embryophyta</taxon>
        <taxon>Tracheophyta</taxon>
        <taxon>Spermatophyta</taxon>
        <taxon>Magnoliopsida</taxon>
        <taxon>eudicotyledons</taxon>
        <taxon>Gunneridae</taxon>
        <taxon>Pentapetalae</taxon>
        <taxon>asterids</taxon>
        <taxon>campanulids</taxon>
        <taxon>Asterales</taxon>
        <taxon>Asteraceae</taxon>
        <taxon>Asteroideae</taxon>
        <taxon>Anthemideae</taxon>
        <taxon>Anthemidinae</taxon>
        <taxon>Tanacetum</taxon>
    </lineage>
</organism>
<feature type="compositionally biased region" description="Polar residues" evidence="2">
    <location>
        <begin position="187"/>
        <end position="204"/>
    </location>
</feature>
<feature type="compositionally biased region" description="Low complexity" evidence="2">
    <location>
        <begin position="526"/>
        <end position="537"/>
    </location>
</feature>
<dbReference type="InterPro" id="IPR057670">
    <property type="entry name" value="SH3_retrovirus"/>
</dbReference>
<feature type="compositionally biased region" description="Basic and acidic residues" evidence="2">
    <location>
        <begin position="172"/>
        <end position="186"/>
    </location>
</feature>
<feature type="region of interest" description="Disordered" evidence="2">
    <location>
        <begin position="243"/>
        <end position="265"/>
    </location>
</feature>
<dbReference type="AlphaFoldDB" id="A0A6L2JQC3"/>
<dbReference type="PANTHER" id="PTHR42648:SF32">
    <property type="entry name" value="RIBONUCLEASE H-LIKE DOMAIN, GAG-PRE-INTEGRASE DOMAIN PROTEIN-RELATED"/>
    <property type="match status" value="1"/>
</dbReference>
<feature type="domain" description="Integrase catalytic" evidence="4">
    <location>
        <begin position="296"/>
        <end position="398"/>
    </location>
</feature>
<keyword evidence="1" id="KW-0863">Zinc-finger</keyword>
<feature type="region of interest" description="Disordered" evidence="2">
    <location>
        <begin position="469"/>
        <end position="546"/>
    </location>
</feature>
<dbReference type="GO" id="GO:0008270">
    <property type="term" value="F:zinc ion binding"/>
    <property type="evidence" value="ECO:0007669"/>
    <property type="project" value="UniProtKB-KW"/>
</dbReference>
<keyword evidence="1" id="KW-0479">Metal-binding</keyword>
<dbReference type="InterPro" id="IPR039537">
    <property type="entry name" value="Retrotran_Ty1/copia-like"/>
</dbReference>
<evidence type="ECO:0000256" key="1">
    <source>
        <dbReference type="PROSITE-ProRule" id="PRU00047"/>
    </source>
</evidence>
<dbReference type="GO" id="GO:0003676">
    <property type="term" value="F:nucleic acid binding"/>
    <property type="evidence" value="ECO:0007669"/>
    <property type="project" value="InterPro"/>
</dbReference>
<dbReference type="InterPro" id="IPR036397">
    <property type="entry name" value="RNaseH_sf"/>
</dbReference>
<gene>
    <name evidence="5" type="ORF">Tci_011151</name>
</gene>